<name>A0ACC3SUD1_LIPKO</name>
<dbReference type="Proteomes" id="UP001433508">
    <property type="component" value="Unassembled WGS sequence"/>
</dbReference>
<dbReference type="EMBL" id="MU971442">
    <property type="protein sequence ID" value="KAK9234905.1"/>
    <property type="molecule type" value="Genomic_DNA"/>
</dbReference>
<evidence type="ECO:0000313" key="1">
    <source>
        <dbReference type="EMBL" id="KAK9234905.1"/>
    </source>
</evidence>
<sequence>MFDIALRRLKDNLVDPICRIFPPWVTPHLLTLGAFVFGLSSCYLAAFTVSRSWPLLFWLLNRTLDSFDGALARQRGIATELGGFLDLLGDFIVYSLLPVSIACGQDLHMQTQFPNIEGVRLDWRAVAILEASFHINNFVLFYIAAVAVKQDRKELTSITMLPALIEGFESGLIFTAMLIWRRYIVQLCWAMSAAVAFGTLQRVFFVVTALKRLERTKKV</sequence>
<comment type="caution">
    <text evidence="1">The sequence shown here is derived from an EMBL/GenBank/DDBJ whole genome shotgun (WGS) entry which is preliminary data.</text>
</comment>
<organism evidence="1 2">
    <name type="scientific">Lipomyces kononenkoae</name>
    <name type="common">Yeast</name>
    <dbReference type="NCBI Taxonomy" id="34357"/>
    <lineage>
        <taxon>Eukaryota</taxon>
        <taxon>Fungi</taxon>
        <taxon>Dikarya</taxon>
        <taxon>Ascomycota</taxon>
        <taxon>Saccharomycotina</taxon>
        <taxon>Lipomycetes</taxon>
        <taxon>Lipomycetales</taxon>
        <taxon>Lipomycetaceae</taxon>
        <taxon>Lipomyces</taxon>
    </lineage>
</organism>
<evidence type="ECO:0000313" key="2">
    <source>
        <dbReference type="Proteomes" id="UP001433508"/>
    </source>
</evidence>
<gene>
    <name evidence="1" type="ORF">V1525DRAFT_411572</name>
</gene>
<reference evidence="2" key="1">
    <citation type="journal article" date="2024" name="Front. Bioeng. Biotechnol.">
        <title>Genome-scale model development and genomic sequencing of the oleaginous clade Lipomyces.</title>
        <authorList>
            <person name="Czajka J.J."/>
            <person name="Han Y."/>
            <person name="Kim J."/>
            <person name="Mondo S.J."/>
            <person name="Hofstad B.A."/>
            <person name="Robles A."/>
            <person name="Haridas S."/>
            <person name="Riley R."/>
            <person name="LaButti K."/>
            <person name="Pangilinan J."/>
            <person name="Andreopoulos W."/>
            <person name="Lipzen A."/>
            <person name="Yan J."/>
            <person name="Wang M."/>
            <person name="Ng V."/>
            <person name="Grigoriev I.V."/>
            <person name="Spatafora J.W."/>
            <person name="Magnuson J.K."/>
            <person name="Baker S.E."/>
            <person name="Pomraning K.R."/>
        </authorList>
    </citation>
    <scope>NUCLEOTIDE SEQUENCE [LARGE SCALE GENOMIC DNA]</scope>
    <source>
        <strain evidence="2">CBS 7786</strain>
    </source>
</reference>
<accession>A0ACC3SUD1</accession>
<proteinExistence type="predicted"/>
<protein>
    <submittedName>
        <fullName evidence="1">CDP-alcohol phosphatidyltransferase</fullName>
    </submittedName>
</protein>
<keyword evidence="2" id="KW-1185">Reference proteome</keyword>